<organism evidence="2 3">
    <name type="scientific">Mucilaginibacter antarcticus</name>
    <dbReference type="NCBI Taxonomy" id="1855725"/>
    <lineage>
        <taxon>Bacteria</taxon>
        <taxon>Pseudomonadati</taxon>
        <taxon>Bacteroidota</taxon>
        <taxon>Sphingobacteriia</taxon>
        <taxon>Sphingobacteriales</taxon>
        <taxon>Sphingobacteriaceae</taxon>
        <taxon>Mucilaginibacter</taxon>
    </lineage>
</organism>
<accession>A0ABW5XMZ6</accession>
<evidence type="ECO:0000313" key="2">
    <source>
        <dbReference type="EMBL" id="MFD2864593.1"/>
    </source>
</evidence>
<keyword evidence="1" id="KW-0732">Signal</keyword>
<name>A0ABW5XMZ6_9SPHI</name>
<dbReference type="Proteomes" id="UP001597601">
    <property type="component" value="Unassembled WGS sequence"/>
</dbReference>
<feature type="signal peptide" evidence="1">
    <location>
        <begin position="1"/>
        <end position="18"/>
    </location>
</feature>
<keyword evidence="3" id="KW-1185">Reference proteome</keyword>
<sequence length="166" mass="18683">MQKAFAVLLSAFTLILSACSLNPNMQGNGEAYLQGEWKQDDVPMQKQLLNYSLHRFNFTCDSVYIEIDSYAKVNSGMDSCMNKGAWKEYVRGTYHQTNDTLRIRGNFCNADFTLKKQAGCFRSGPYDGSFKISKQADSTVQFSSTSNVIPVNLHLIKRTICVPKPI</sequence>
<dbReference type="PROSITE" id="PS51257">
    <property type="entry name" value="PROKAR_LIPOPROTEIN"/>
    <property type="match status" value="1"/>
</dbReference>
<feature type="chain" id="PRO_5047306118" evidence="1">
    <location>
        <begin position="19"/>
        <end position="166"/>
    </location>
</feature>
<protein>
    <submittedName>
        <fullName evidence="2">Fumarate hydratase</fullName>
    </submittedName>
</protein>
<dbReference type="RefSeq" id="WP_377125332.1">
    <property type="nucleotide sequence ID" value="NZ_JBHUON010000007.1"/>
</dbReference>
<proteinExistence type="predicted"/>
<reference evidence="3" key="1">
    <citation type="journal article" date="2019" name="Int. J. Syst. Evol. Microbiol.">
        <title>The Global Catalogue of Microorganisms (GCM) 10K type strain sequencing project: providing services to taxonomists for standard genome sequencing and annotation.</title>
        <authorList>
            <consortium name="The Broad Institute Genomics Platform"/>
            <consortium name="The Broad Institute Genome Sequencing Center for Infectious Disease"/>
            <person name="Wu L."/>
            <person name="Ma J."/>
        </authorList>
    </citation>
    <scope>NUCLEOTIDE SEQUENCE [LARGE SCALE GENOMIC DNA]</scope>
    <source>
        <strain evidence="3">KCTC 52232</strain>
    </source>
</reference>
<dbReference type="EMBL" id="JBHUON010000007">
    <property type="protein sequence ID" value="MFD2864593.1"/>
    <property type="molecule type" value="Genomic_DNA"/>
</dbReference>
<gene>
    <name evidence="2" type="ORF">ACFSYC_07800</name>
</gene>
<evidence type="ECO:0000313" key="3">
    <source>
        <dbReference type="Proteomes" id="UP001597601"/>
    </source>
</evidence>
<comment type="caution">
    <text evidence="2">The sequence shown here is derived from an EMBL/GenBank/DDBJ whole genome shotgun (WGS) entry which is preliminary data.</text>
</comment>
<evidence type="ECO:0000256" key="1">
    <source>
        <dbReference type="SAM" id="SignalP"/>
    </source>
</evidence>